<dbReference type="EC" id="2.6.1.16" evidence="2"/>
<sequence>MCGIVAYVGPKDAAPILLEGLQRLEYRGYDSAGVVVSNRGLKTRKVKGRVADLAAVVPARFKGTLGIGHTRWATHGAPSDVNAHPHLSADERVAVVHNGIIENADELRAKLEADGVVFASETDSEVLAHLIARTVGDADSLAEAD</sequence>
<protein>
    <recommendedName>
        <fullName evidence="3">Glutamine--fructose-6-phosphate aminotransferase [isomerizing]</fullName>
        <ecNumber evidence="2">2.6.1.16</ecNumber>
    </recommendedName>
</protein>
<keyword evidence="4 8" id="KW-0032">Aminotransferase</keyword>
<dbReference type="InterPro" id="IPR029055">
    <property type="entry name" value="Ntn_hydrolases_N"/>
</dbReference>
<dbReference type="PANTHER" id="PTHR10937">
    <property type="entry name" value="GLUCOSAMINE--FRUCTOSE-6-PHOSPHATE AMINOTRANSFERASE, ISOMERIZING"/>
    <property type="match status" value="1"/>
</dbReference>
<dbReference type="PANTHER" id="PTHR10937:SF0">
    <property type="entry name" value="GLUTAMINE--FRUCTOSE-6-PHOSPHATE TRANSAMINASE (ISOMERIZING)"/>
    <property type="match status" value="1"/>
</dbReference>
<name>A0ABW3E3H0_9ACTN</name>
<dbReference type="PROSITE" id="PS51278">
    <property type="entry name" value="GATASE_TYPE_2"/>
    <property type="match status" value="1"/>
</dbReference>
<evidence type="ECO:0000313" key="9">
    <source>
        <dbReference type="Proteomes" id="UP001597024"/>
    </source>
</evidence>
<dbReference type="SUPFAM" id="SSF56235">
    <property type="entry name" value="N-terminal nucleophile aminohydrolases (Ntn hydrolases)"/>
    <property type="match status" value="1"/>
</dbReference>
<dbReference type="Proteomes" id="UP001597024">
    <property type="component" value="Unassembled WGS sequence"/>
</dbReference>
<evidence type="ECO:0000256" key="3">
    <source>
        <dbReference type="ARBA" id="ARBA00016090"/>
    </source>
</evidence>
<proteinExistence type="predicted"/>
<evidence type="ECO:0000256" key="4">
    <source>
        <dbReference type="ARBA" id="ARBA00022576"/>
    </source>
</evidence>
<reference evidence="9" key="1">
    <citation type="journal article" date="2019" name="Int. J. Syst. Evol. Microbiol.">
        <title>The Global Catalogue of Microorganisms (GCM) 10K type strain sequencing project: providing services to taxonomists for standard genome sequencing and annotation.</title>
        <authorList>
            <consortium name="The Broad Institute Genomics Platform"/>
            <consortium name="The Broad Institute Genome Sequencing Center for Infectious Disease"/>
            <person name="Wu L."/>
            <person name="Ma J."/>
        </authorList>
    </citation>
    <scope>NUCLEOTIDE SEQUENCE [LARGE SCALE GENOMIC DNA]</scope>
    <source>
        <strain evidence="9">CCUG 62974</strain>
    </source>
</reference>
<evidence type="ECO:0000259" key="7">
    <source>
        <dbReference type="PROSITE" id="PS51278"/>
    </source>
</evidence>
<dbReference type="Pfam" id="PF13522">
    <property type="entry name" value="GATase_6"/>
    <property type="match status" value="1"/>
</dbReference>
<evidence type="ECO:0000256" key="5">
    <source>
        <dbReference type="ARBA" id="ARBA00022679"/>
    </source>
</evidence>
<feature type="non-terminal residue" evidence="8">
    <location>
        <position position="145"/>
    </location>
</feature>
<evidence type="ECO:0000313" key="8">
    <source>
        <dbReference type="EMBL" id="MFD0889846.1"/>
    </source>
</evidence>
<organism evidence="8 9">
    <name type="scientific">Streptosporangium algeriense</name>
    <dbReference type="NCBI Taxonomy" id="1682748"/>
    <lineage>
        <taxon>Bacteria</taxon>
        <taxon>Bacillati</taxon>
        <taxon>Actinomycetota</taxon>
        <taxon>Actinomycetes</taxon>
        <taxon>Streptosporangiales</taxon>
        <taxon>Streptosporangiaceae</taxon>
        <taxon>Streptosporangium</taxon>
    </lineage>
</organism>
<comment type="caution">
    <text evidence="8">The sequence shown here is derived from an EMBL/GenBank/DDBJ whole genome shotgun (WGS) entry which is preliminary data.</text>
</comment>
<keyword evidence="9" id="KW-1185">Reference proteome</keyword>
<comment type="catalytic activity">
    <reaction evidence="1">
        <text>D-fructose 6-phosphate + L-glutamine = D-glucosamine 6-phosphate + L-glutamate</text>
        <dbReference type="Rhea" id="RHEA:13237"/>
        <dbReference type="ChEBI" id="CHEBI:29985"/>
        <dbReference type="ChEBI" id="CHEBI:58359"/>
        <dbReference type="ChEBI" id="CHEBI:58725"/>
        <dbReference type="ChEBI" id="CHEBI:61527"/>
        <dbReference type="EC" id="2.6.1.16"/>
    </reaction>
</comment>
<accession>A0ABW3E3H0</accession>
<dbReference type="GO" id="GO:0008483">
    <property type="term" value="F:transaminase activity"/>
    <property type="evidence" value="ECO:0007669"/>
    <property type="project" value="UniProtKB-KW"/>
</dbReference>
<dbReference type="EMBL" id="JBHTHX010002063">
    <property type="protein sequence ID" value="MFD0889846.1"/>
    <property type="molecule type" value="Genomic_DNA"/>
</dbReference>
<evidence type="ECO:0000256" key="6">
    <source>
        <dbReference type="ARBA" id="ARBA00022962"/>
    </source>
</evidence>
<dbReference type="Gene3D" id="3.60.20.10">
    <property type="entry name" value="Glutamine Phosphoribosylpyrophosphate, subunit 1, domain 1"/>
    <property type="match status" value="1"/>
</dbReference>
<keyword evidence="6" id="KW-0315">Glutamine amidotransferase</keyword>
<dbReference type="InterPro" id="IPR017932">
    <property type="entry name" value="GATase_2_dom"/>
</dbReference>
<gene>
    <name evidence="8" type="ORF">ACFQ08_35345</name>
</gene>
<evidence type="ECO:0000256" key="1">
    <source>
        <dbReference type="ARBA" id="ARBA00001031"/>
    </source>
</evidence>
<feature type="domain" description="Glutamine amidotransferase type-2" evidence="7">
    <location>
        <begin position="2"/>
        <end position="145"/>
    </location>
</feature>
<keyword evidence="5" id="KW-0808">Transferase</keyword>
<evidence type="ECO:0000256" key="2">
    <source>
        <dbReference type="ARBA" id="ARBA00012916"/>
    </source>
</evidence>